<evidence type="ECO:0008006" key="3">
    <source>
        <dbReference type="Google" id="ProtNLM"/>
    </source>
</evidence>
<dbReference type="EMBL" id="JBFTWV010000104">
    <property type="protein sequence ID" value="KAL2787089.1"/>
    <property type="molecule type" value="Genomic_DNA"/>
</dbReference>
<dbReference type="Proteomes" id="UP001610563">
    <property type="component" value="Unassembled WGS sequence"/>
</dbReference>
<name>A0ABR4FUZ9_9EURO</name>
<comment type="caution">
    <text evidence="1">The sequence shown here is derived from an EMBL/GenBank/DDBJ whole genome shotgun (WGS) entry which is preliminary data.</text>
</comment>
<organism evidence="1 2">
    <name type="scientific">Aspergillus keveii</name>
    <dbReference type="NCBI Taxonomy" id="714993"/>
    <lineage>
        <taxon>Eukaryota</taxon>
        <taxon>Fungi</taxon>
        <taxon>Dikarya</taxon>
        <taxon>Ascomycota</taxon>
        <taxon>Pezizomycotina</taxon>
        <taxon>Eurotiomycetes</taxon>
        <taxon>Eurotiomycetidae</taxon>
        <taxon>Eurotiales</taxon>
        <taxon>Aspergillaceae</taxon>
        <taxon>Aspergillus</taxon>
        <taxon>Aspergillus subgen. Nidulantes</taxon>
    </lineage>
</organism>
<proteinExistence type="predicted"/>
<sequence length="157" mass="17260">MIGGASLHEWMRRHPADGGCRITPLGYTRGLSHSCHCAELIARPCDVAPHSERPAALGLSSPTVLAFWENGTRILGLPREPRMSSTHLALNWIHKDAARHLKTPLCMMMQWILQQDLIQNHAAPPVFGAAINLQNVKIIGSQKFMLVGVKGRAPDYG</sequence>
<reference evidence="1 2" key="1">
    <citation type="submission" date="2024-07" db="EMBL/GenBank/DDBJ databases">
        <title>Section-level genome sequencing and comparative genomics of Aspergillus sections Usti and Cavernicolus.</title>
        <authorList>
            <consortium name="Lawrence Berkeley National Laboratory"/>
            <person name="Nybo J.L."/>
            <person name="Vesth T.C."/>
            <person name="Theobald S."/>
            <person name="Frisvad J.C."/>
            <person name="Larsen T.O."/>
            <person name="Kjaerboelling I."/>
            <person name="Rothschild-Mancinelli K."/>
            <person name="Lyhne E.K."/>
            <person name="Kogle M.E."/>
            <person name="Barry K."/>
            <person name="Clum A."/>
            <person name="Na H."/>
            <person name="Ledsgaard L."/>
            <person name="Lin J."/>
            <person name="Lipzen A."/>
            <person name="Kuo A."/>
            <person name="Riley R."/>
            <person name="Mondo S."/>
            <person name="Labutti K."/>
            <person name="Haridas S."/>
            <person name="Pangalinan J."/>
            <person name="Salamov A.A."/>
            <person name="Simmons B.A."/>
            <person name="Magnuson J.K."/>
            <person name="Chen J."/>
            <person name="Drula E."/>
            <person name="Henrissat B."/>
            <person name="Wiebenga A."/>
            <person name="Lubbers R.J."/>
            <person name="Gomes A.C."/>
            <person name="Makela M.R."/>
            <person name="Stajich J."/>
            <person name="Grigoriev I.V."/>
            <person name="Mortensen U.H."/>
            <person name="De Vries R.P."/>
            <person name="Baker S.E."/>
            <person name="Andersen M.R."/>
        </authorList>
    </citation>
    <scope>NUCLEOTIDE SEQUENCE [LARGE SCALE GENOMIC DNA]</scope>
    <source>
        <strain evidence="1 2">CBS 209.92</strain>
    </source>
</reference>
<keyword evidence="2" id="KW-1185">Reference proteome</keyword>
<accession>A0ABR4FUZ9</accession>
<protein>
    <recommendedName>
        <fullName evidence="3">NADP-dependent oxidoreductase domain-containing protein</fullName>
    </recommendedName>
</protein>
<evidence type="ECO:0000313" key="2">
    <source>
        <dbReference type="Proteomes" id="UP001610563"/>
    </source>
</evidence>
<gene>
    <name evidence="1" type="ORF">BJX66DRAFT_18817</name>
</gene>
<evidence type="ECO:0000313" key="1">
    <source>
        <dbReference type="EMBL" id="KAL2787089.1"/>
    </source>
</evidence>